<dbReference type="Proteomes" id="UP000027093">
    <property type="component" value="Chromosome"/>
</dbReference>
<reference evidence="1 2" key="1">
    <citation type="journal article" date="2014" name="Int. J. Syst. Evol. Microbiol.">
        <title>Nitrososphaera viennensis gen. nov., sp. nov., an aerobic and mesophilic, ammonia-oxidizing archaeon from soil and a member of the archaeal phylum Thaumarchaeota.</title>
        <authorList>
            <person name="Stieglmeier M."/>
            <person name="Klingl A."/>
            <person name="Alves R.J."/>
            <person name="Rittmann S.K."/>
            <person name="Melcher M."/>
            <person name="Leisch N."/>
            <person name="Schleper C."/>
        </authorList>
    </citation>
    <scope>NUCLEOTIDE SEQUENCE [LARGE SCALE GENOMIC DNA]</scope>
    <source>
        <strain evidence="1">EN76</strain>
    </source>
</reference>
<organism evidence="1 2">
    <name type="scientific">Nitrososphaera viennensis EN76</name>
    <dbReference type="NCBI Taxonomy" id="926571"/>
    <lineage>
        <taxon>Archaea</taxon>
        <taxon>Nitrososphaerota</taxon>
        <taxon>Nitrososphaeria</taxon>
        <taxon>Nitrososphaerales</taxon>
        <taxon>Nitrososphaeraceae</taxon>
        <taxon>Nitrososphaera</taxon>
    </lineage>
</organism>
<keyword evidence="2" id="KW-1185">Reference proteome</keyword>
<sequence length="81" mass="9430">MTTLEIVDYRTEVALEGLPDRLQKQFLNEVPAANQKMLSVRHEMNKVAEKKKLGWRFTSLYLSALCTPETQLLRPAWQLLQ</sequence>
<accession>A0A060HLW9</accession>
<gene>
    <name evidence="1" type="ORF">NVIE_0388</name>
</gene>
<dbReference type="GeneID" id="74945645"/>
<name>A0A060HLW9_9ARCH</name>
<dbReference type="STRING" id="926571.NVIE_0388"/>
<dbReference type="KEGG" id="nvn:NVIE_0388"/>
<protein>
    <submittedName>
        <fullName evidence="1">Uncharacterized protein</fullName>
    </submittedName>
</protein>
<evidence type="ECO:0000313" key="2">
    <source>
        <dbReference type="Proteomes" id="UP000027093"/>
    </source>
</evidence>
<evidence type="ECO:0000313" key="1">
    <source>
        <dbReference type="EMBL" id="AIC14576.1"/>
    </source>
</evidence>
<dbReference type="HOGENOM" id="CLU_2565865_0_0_2"/>
<dbReference type="RefSeq" id="WP_075053762.1">
    <property type="nucleotide sequence ID" value="NZ_CP007536.1"/>
</dbReference>
<proteinExistence type="predicted"/>
<dbReference type="EMBL" id="CP007536">
    <property type="protein sequence ID" value="AIC14576.1"/>
    <property type="molecule type" value="Genomic_DNA"/>
</dbReference>
<dbReference type="AlphaFoldDB" id="A0A060HLW9"/>